<comment type="similarity">
    <text evidence="2 6">Belongs to the OST5 family.</text>
</comment>
<evidence type="ECO:0000313" key="7">
    <source>
        <dbReference type="EMBL" id="KAJ5071430.1"/>
    </source>
</evidence>
<comment type="caution">
    <text evidence="7">The sequence shown here is derived from an EMBL/GenBank/DDBJ whole genome shotgun (WGS) entry which is preliminary data.</text>
</comment>
<comment type="function">
    <text evidence="6">Subunit of the oligosaccharyl transferase (OST) complex that catalyzes the initial transfer of a defined glycan (Glc(3)Man(9)GlcNAc(2) in eukaryotes) from the lipid carrier dolichol-pyrophosphate to an asparagine residue within an Asn-X-Ser/Thr consensus motif in nascent polypeptide chains, the first step in protein N-glycosylation. N-glycosylation occurs cotranslationally and the complex associates with the Sec61 complex at the channel-forming translocon complex that mediates protein translocation across the endoplasmic reticulum (ER). All subunits are required for a maximal enzyme activity.</text>
</comment>
<accession>A0A9Q0LGI0</accession>
<protein>
    <recommendedName>
        <fullName evidence="6">Dolichyl-diphosphooligosaccharide-protein glycosyltransferase subunit OST5</fullName>
    </recommendedName>
</protein>
<organism evidence="7 8">
    <name type="scientific">Anaeramoeba ignava</name>
    <name type="common">Anaerobic marine amoeba</name>
    <dbReference type="NCBI Taxonomy" id="1746090"/>
    <lineage>
        <taxon>Eukaryota</taxon>
        <taxon>Metamonada</taxon>
        <taxon>Anaeramoebidae</taxon>
        <taxon>Anaeramoeba</taxon>
    </lineage>
</organism>
<evidence type="ECO:0000256" key="4">
    <source>
        <dbReference type="ARBA" id="ARBA00022989"/>
    </source>
</evidence>
<evidence type="ECO:0000256" key="3">
    <source>
        <dbReference type="ARBA" id="ARBA00022692"/>
    </source>
</evidence>
<gene>
    <name evidence="7" type="ORF">M0811_10273</name>
</gene>
<evidence type="ECO:0000256" key="1">
    <source>
        <dbReference type="ARBA" id="ARBA00004141"/>
    </source>
</evidence>
<keyword evidence="8" id="KW-1185">Reference proteome</keyword>
<dbReference type="Pfam" id="PF05251">
    <property type="entry name" value="Ost5"/>
    <property type="match status" value="1"/>
</dbReference>
<dbReference type="InterPro" id="IPR007915">
    <property type="entry name" value="TMEM258/Ost5"/>
</dbReference>
<keyword evidence="3 6" id="KW-0812">Transmembrane</keyword>
<dbReference type="AlphaFoldDB" id="A0A9Q0LGI0"/>
<sequence>MQDFETLKPFTQIISPSISPLLATLFLVVGVVLAVIFFANEFFGEGNKSLLSKIFYLVITSIFCGVGTMFLFIAIDIFA</sequence>
<dbReference type="GO" id="GO:0008250">
    <property type="term" value="C:oligosaccharyltransferase complex"/>
    <property type="evidence" value="ECO:0007669"/>
    <property type="project" value="UniProtKB-UniRule"/>
</dbReference>
<keyword evidence="4 6" id="KW-1133">Transmembrane helix</keyword>
<proteinExistence type="inferred from homology"/>
<evidence type="ECO:0000256" key="5">
    <source>
        <dbReference type="ARBA" id="ARBA00023136"/>
    </source>
</evidence>
<dbReference type="GO" id="GO:0006487">
    <property type="term" value="P:protein N-linked glycosylation"/>
    <property type="evidence" value="ECO:0007669"/>
    <property type="project" value="UniProtKB-UniRule"/>
</dbReference>
<dbReference type="Proteomes" id="UP001149090">
    <property type="component" value="Unassembled WGS sequence"/>
</dbReference>
<reference evidence="7" key="1">
    <citation type="submission" date="2022-10" db="EMBL/GenBank/DDBJ databases">
        <title>Novel sulphate-reducing endosymbionts in the free-living metamonad Anaeramoeba.</title>
        <authorList>
            <person name="Jerlstrom-Hultqvist J."/>
            <person name="Cepicka I."/>
            <person name="Gallot-Lavallee L."/>
            <person name="Salas-Leiva D."/>
            <person name="Curtis B.A."/>
            <person name="Zahonova K."/>
            <person name="Pipaliya S."/>
            <person name="Dacks J."/>
            <person name="Roger A.J."/>
        </authorList>
    </citation>
    <scope>NUCLEOTIDE SEQUENCE</scope>
    <source>
        <strain evidence="7">BMAN</strain>
    </source>
</reference>
<feature type="transmembrane region" description="Helical" evidence="6">
    <location>
        <begin position="54"/>
        <end position="78"/>
    </location>
</feature>
<feature type="transmembrane region" description="Helical" evidence="6">
    <location>
        <begin position="21"/>
        <end position="39"/>
    </location>
</feature>
<keyword evidence="5 6" id="KW-0472">Membrane</keyword>
<evidence type="ECO:0000256" key="6">
    <source>
        <dbReference type="RuleBase" id="RU367008"/>
    </source>
</evidence>
<evidence type="ECO:0000313" key="8">
    <source>
        <dbReference type="Proteomes" id="UP001149090"/>
    </source>
</evidence>
<comment type="subcellular location">
    <subcellularLocation>
        <location evidence="1 6">Membrane</location>
        <topology evidence="1 6">Multi-pass membrane protein</topology>
    </subcellularLocation>
</comment>
<evidence type="ECO:0000256" key="2">
    <source>
        <dbReference type="ARBA" id="ARBA00009825"/>
    </source>
</evidence>
<name>A0A9Q0LGI0_ANAIG</name>
<dbReference type="EMBL" id="JAPDFW010000088">
    <property type="protein sequence ID" value="KAJ5071430.1"/>
    <property type="molecule type" value="Genomic_DNA"/>
</dbReference>
<comment type="subunit">
    <text evidence="6">Component of the oligosaccharyltransferase (OST) complex.</text>
</comment>